<dbReference type="OrthoDB" id="9802683at2"/>
<dbReference type="GO" id="GO:0005886">
    <property type="term" value="C:plasma membrane"/>
    <property type="evidence" value="ECO:0007669"/>
    <property type="project" value="TreeGrafter"/>
</dbReference>
<dbReference type="Pfam" id="PF24517">
    <property type="entry name" value="CBM96"/>
    <property type="match status" value="2"/>
</dbReference>
<name>A0A5B8UB74_9ACTN</name>
<comment type="subcellular location">
    <subcellularLocation>
        <location evidence="1">Membrane</location>
        <topology evidence="1">Multi-pass membrane protein</topology>
    </subcellularLocation>
    <subcellularLocation>
        <location evidence="2">Secreted</location>
    </subcellularLocation>
</comment>
<keyword evidence="5 9" id="KW-0732">Signal</keyword>
<evidence type="ECO:0000313" key="12">
    <source>
        <dbReference type="Proteomes" id="UP000321805"/>
    </source>
</evidence>
<reference evidence="11 12" key="1">
    <citation type="journal article" date="2018" name="J. Microbiol.">
        <title>Baekduia soli gen. nov., sp. nov., a novel bacterium isolated from the soil of Baekdu Mountain and proposal of a novel family name, Baekduiaceae fam. nov.</title>
        <authorList>
            <person name="An D.S."/>
            <person name="Siddiqi M.Z."/>
            <person name="Kim K.H."/>
            <person name="Yu H.S."/>
            <person name="Im W.T."/>
        </authorList>
    </citation>
    <scope>NUCLEOTIDE SEQUENCE [LARGE SCALE GENOMIC DNA]</scope>
    <source>
        <strain evidence="11 12">BR7-21</strain>
    </source>
</reference>
<dbReference type="Pfam" id="PF18911">
    <property type="entry name" value="PKD_4"/>
    <property type="match status" value="2"/>
</dbReference>
<dbReference type="FunFam" id="2.60.40.10:FF:000270">
    <property type="entry name" value="Cell surface protein"/>
    <property type="match status" value="2"/>
</dbReference>
<feature type="domain" description="PKD" evidence="10">
    <location>
        <begin position="672"/>
        <end position="741"/>
    </location>
</feature>
<dbReference type="InterPro" id="IPR000601">
    <property type="entry name" value="PKD_dom"/>
</dbReference>
<dbReference type="GO" id="GO:0005975">
    <property type="term" value="P:carbohydrate metabolic process"/>
    <property type="evidence" value="ECO:0007669"/>
    <property type="project" value="UniProtKB-ARBA"/>
</dbReference>
<dbReference type="NCBIfam" id="NF033679">
    <property type="entry name" value="DNRLRE_dom"/>
    <property type="match status" value="2"/>
</dbReference>
<evidence type="ECO:0000256" key="7">
    <source>
        <dbReference type="ARBA" id="ARBA00022989"/>
    </source>
</evidence>
<proteinExistence type="predicted"/>
<dbReference type="Gene3D" id="2.60.40.10">
    <property type="entry name" value="Immunoglobulins"/>
    <property type="match status" value="2"/>
</dbReference>
<evidence type="ECO:0000313" key="11">
    <source>
        <dbReference type="EMBL" id="QEC49871.1"/>
    </source>
</evidence>
<dbReference type="KEGG" id="bsol:FSW04_21400"/>
<dbReference type="SUPFAM" id="SSF49299">
    <property type="entry name" value="PKD domain"/>
    <property type="match status" value="2"/>
</dbReference>
<evidence type="ECO:0000256" key="9">
    <source>
        <dbReference type="SAM" id="SignalP"/>
    </source>
</evidence>
<keyword evidence="7" id="KW-1133">Transmembrane helix</keyword>
<keyword evidence="3" id="KW-0964">Secreted</keyword>
<evidence type="ECO:0000256" key="1">
    <source>
        <dbReference type="ARBA" id="ARBA00004141"/>
    </source>
</evidence>
<evidence type="ECO:0000259" key="10">
    <source>
        <dbReference type="PROSITE" id="PS50093"/>
    </source>
</evidence>
<dbReference type="InterPro" id="IPR035986">
    <property type="entry name" value="PKD_dom_sf"/>
</dbReference>
<dbReference type="PROSITE" id="PS50093">
    <property type="entry name" value="PKD"/>
    <property type="match status" value="2"/>
</dbReference>
<accession>A0A5B8UB74</accession>
<dbReference type="Proteomes" id="UP000321805">
    <property type="component" value="Chromosome"/>
</dbReference>
<gene>
    <name evidence="11" type="ORF">FSW04_21400</name>
</gene>
<dbReference type="PANTHER" id="PTHR46730">
    <property type="entry name" value="POLYCYSTIN-1"/>
    <property type="match status" value="1"/>
</dbReference>
<dbReference type="InterPro" id="IPR055372">
    <property type="entry name" value="CBM96"/>
</dbReference>
<evidence type="ECO:0000256" key="3">
    <source>
        <dbReference type="ARBA" id="ARBA00022525"/>
    </source>
</evidence>
<sequence length="914" mass="94859">MLAMFLLLAATLLLPLAARAATGDVGYQDASWGSLGGSATGNKESKLWYADGSWWGDLYNGSTDKHSIHRLDRTSNTWQDTGTQLDPRKSTRSDILWDGSINKLYVASHVYHDGTLSGSAPSTSAGTANGNRLYRYSYNTLSDSYSLDSGFPVTFAPHDAETMTIDKDSTGRLWATWQAGQKIWFAHSNAGDEASWTAPVEVPGAGTTSKDDISSIIAFDSKIGILWSDQAAGQMRFAVHTDGAADSAWSVANLNTGYSPDDHISLRADTAGNVWAATKTSETTGNPLILLSRRSPAGVWSHYVFGLAPQHTRPLILLNEAAGEIHVLATCPEAGATSGQNGGDICEKVTSMASPQFTNGPGTTIMHEGSGTPDLNDVTSTKQNLTSQSGIVALAGEDTLNLYWHSDRALGGNPPVESAPTANFSATPTSGTAPLNVQFTNTTTGTPAPSSYLWDFGDGQTSTEVNPAHTYTANGTYSVTLTATNAVGPDTKTQTGLISVADVPASGEQSFPAVADAPVKSNSPTKNYGTATSLRLRKDSSATGTNYNSYLKFDVTGLTGTPTSAKLRLYSTDGSPDGGAVSATSSSWTESGITWNTAPALGSTIGTAGKTASAAFVDIPLGNPIAADGIYSFALTTTSSNSQYYASREAAANQPQLILTTSGGGTPGPGAVVAQFAASATSGQGTLAVDFTDQSTGGADSWSWDFGDGGTSNQQSPSHTYTAPGTYTVTLTATRTSDGVSDVETKAGYIVVADQPPPGTTRTITPVADAHVKNTSPTRNYGTATTLQIRQGDASNNVTYHTLLKFDVTGASGPIVGAKLRLFVTDASPDGGAIYKVGDAWTEGAVNWNTAPVPTGSSIATIGGTTAGQWIEIPLGSAITGNGIYSFEITSSSTNSAIYSSREGTNQPELVLPT</sequence>
<evidence type="ECO:0000256" key="2">
    <source>
        <dbReference type="ARBA" id="ARBA00004613"/>
    </source>
</evidence>
<dbReference type="EMBL" id="CP042430">
    <property type="protein sequence ID" value="QEC49871.1"/>
    <property type="molecule type" value="Genomic_DNA"/>
</dbReference>
<feature type="signal peptide" evidence="9">
    <location>
        <begin position="1"/>
        <end position="20"/>
    </location>
</feature>
<evidence type="ECO:0000256" key="6">
    <source>
        <dbReference type="ARBA" id="ARBA00022737"/>
    </source>
</evidence>
<evidence type="ECO:0000256" key="5">
    <source>
        <dbReference type="ARBA" id="ARBA00022729"/>
    </source>
</evidence>
<feature type="chain" id="PRO_5022897527" evidence="9">
    <location>
        <begin position="21"/>
        <end position="914"/>
    </location>
</feature>
<dbReference type="RefSeq" id="WP_146922236.1">
    <property type="nucleotide sequence ID" value="NZ_CP042430.1"/>
</dbReference>
<dbReference type="CDD" id="cd00146">
    <property type="entry name" value="PKD"/>
    <property type="match status" value="2"/>
</dbReference>
<dbReference type="InterPro" id="IPR022409">
    <property type="entry name" value="PKD/Chitinase_dom"/>
</dbReference>
<evidence type="ECO:0000256" key="8">
    <source>
        <dbReference type="ARBA" id="ARBA00023136"/>
    </source>
</evidence>
<keyword evidence="12" id="KW-1185">Reference proteome</keyword>
<protein>
    <submittedName>
        <fullName evidence="11">DNRLRE domain-containing protein</fullName>
    </submittedName>
</protein>
<dbReference type="SMART" id="SM00089">
    <property type="entry name" value="PKD"/>
    <property type="match status" value="2"/>
</dbReference>
<dbReference type="GO" id="GO:0006816">
    <property type="term" value="P:calcium ion transport"/>
    <property type="evidence" value="ECO:0007669"/>
    <property type="project" value="TreeGrafter"/>
</dbReference>
<dbReference type="PANTHER" id="PTHR46730:SF1">
    <property type="entry name" value="PLAT DOMAIN-CONTAINING PROTEIN"/>
    <property type="match status" value="1"/>
</dbReference>
<dbReference type="AlphaFoldDB" id="A0A5B8UB74"/>
<keyword evidence="4" id="KW-0812">Transmembrane</keyword>
<dbReference type="GO" id="GO:0005261">
    <property type="term" value="F:monoatomic cation channel activity"/>
    <property type="evidence" value="ECO:0007669"/>
    <property type="project" value="TreeGrafter"/>
</dbReference>
<evidence type="ECO:0000256" key="4">
    <source>
        <dbReference type="ARBA" id="ARBA00022692"/>
    </source>
</evidence>
<organism evidence="11 12">
    <name type="scientific">Baekduia soli</name>
    <dbReference type="NCBI Taxonomy" id="496014"/>
    <lineage>
        <taxon>Bacteria</taxon>
        <taxon>Bacillati</taxon>
        <taxon>Actinomycetota</taxon>
        <taxon>Thermoleophilia</taxon>
        <taxon>Solirubrobacterales</taxon>
        <taxon>Baekduiaceae</taxon>
        <taxon>Baekduia</taxon>
    </lineage>
</organism>
<dbReference type="InterPro" id="IPR013783">
    <property type="entry name" value="Ig-like_fold"/>
</dbReference>
<keyword evidence="6" id="KW-0677">Repeat</keyword>
<feature type="domain" description="PKD" evidence="10">
    <location>
        <begin position="420"/>
        <end position="505"/>
    </location>
</feature>
<keyword evidence="8" id="KW-0472">Membrane</keyword>
<dbReference type="GO" id="GO:0005576">
    <property type="term" value="C:extracellular region"/>
    <property type="evidence" value="ECO:0007669"/>
    <property type="project" value="UniProtKB-SubCell"/>
</dbReference>